<gene>
    <name evidence="8" type="ORF">Prum_009110</name>
</gene>
<proteinExistence type="inferred from homology"/>
<comment type="subcellular location">
    <subcellularLocation>
        <location evidence="5">Cytoplasm</location>
    </subcellularLocation>
</comment>
<dbReference type="Pfam" id="PF02826">
    <property type="entry name" value="2-Hacid_dh_C"/>
    <property type="match status" value="1"/>
</dbReference>
<dbReference type="PROSITE" id="PS00671">
    <property type="entry name" value="D_2_HYDROXYACID_DH_3"/>
    <property type="match status" value="1"/>
</dbReference>
<name>A0A6V8KY68_9ACTN</name>
<evidence type="ECO:0000259" key="7">
    <source>
        <dbReference type="Pfam" id="PF02826"/>
    </source>
</evidence>
<sequence>MSTVLCVLYDDPVDGYPPEYARDEIPRISSYPGGQTTPGPHAIDFVPGQLLGCVSGELGLRPFLEGMGHTFVVTSDKDGPDSTFERELTEAEVVISQPFWPAYLTAERIAKAENLQLVITAGIGSDHVNLQAAIERGLTVAEISYSNSISVSEHVVMMILALVRNYIPSYQWVVKGGWNIADCVSRSYDLEGMTVGTVGAGRIGLAVLRRLRAFDVPLRYTERHRLPDEVERELGLTFHESAAAMVPHCDVVTINVPLYPQTEHLFDEQLISTMKRGSYIVNTARGKICDKDTIARALQSGQLAGYAGDVWFPQPPPEEHPWRSMPHHGMTPHISGSSLAAQARYAAGTREILECWFENRPIRDEYLIVEAGRLAGSGAHSYSAGDATRGSEAAGR</sequence>
<dbReference type="InterPro" id="IPR029753">
    <property type="entry name" value="D-isomer_DH_CS"/>
</dbReference>
<keyword evidence="9" id="KW-1185">Reference proteome</keyword>
<feature type="domain" description="D-isomer specific 2-hydroxyacid dehydrogenase NAD-binding" evidence="7">
    <location>
        <begin position="156"/>
        <end position="335"/>
    </location>
</feature>
<dbReference type="InterPro" id="IPR006140">
    <property type="entry name" value="D-isomer_DH_NAD-bd"/>
</dbReference>
<feature type="binding site" evidence="5">
    <location>
        <position position="381"/>
    </location>
    <ligand>
        <name>NAD(+)</name>
        <dbReference type="ChEBI" id="CHEBI:57540"/>
    </ligand>
</feature>
<comment type="catalytic activity">
    <reaction evidence="1 5">
        <text>formate + NAD(+) = CO2 + NADH</text>
        <dbReference type="Rhea" id="RHEA:15985"/>
        <dbReference type="ChEBI" id="CHEBI:15740"/>
        <dbReference type="ChEBI" id="CHEBI:16526"/>
        <dbReference type="ChEBI" id="CHEBI:57540"/>
        <dbReference type="ChEBI" id="CHEBI:57945"/>
        <dbReference type="EC" id="1.17.1.9"/>
    </reaction>
</comment>
<evidence type="ECO:0000313" key="8">
    <source>
        <dbReference type="EMBL" id="GFJ87269.1"/>
    </source>
</evidence>
<dbReference type="GO" id="GO:0005737">
    <property type="term" value="C:cytoplasm"/>
    <property type="evidence" value="ECO:0007669"/>
    <property type="project" value="UniProtKB-SubCell"/>
</dbReference>
<evidence type="ECO:0000256" key="2">
    <source>
        <dbReference type="ARBA" id="ARBA00013128"/>
    </source>
</evidence>
<accession>A0A6V8KY68</accession>
<dbReference type="PANTHER" id="PTHR42938">
    <property type="entry name" value="FORMATE DEHYDROGENASE 1"/>
    <property type="match status" value="1"/>
</dbReference>
<keyword evidence="5" id="KW-0963">Cytoplasm</keyword>
<feature type="site" description="Important for catalytic activity" evidence="5">
    <location>
        <position position="285"/>
    </location>
</feature>
<dbReference type="GO" id="GO:0008863">
    <property type="term" value="F:formate dehydrogenase (NAD+) activity"/>
    <property type="evidence" value="ECO:0007669"/>
    <property type="project" value="UniProtKB-UniRule"/>
</dbReference>
<dbReference type="EMBL" id="BLPG01000001">
    <property type="protein sequence ID" value="GFJ87269.1"/>
    <property type="molecule type" value="Genomic_DNA"/>
</dbReference>
<dbReference type="FunFam" id="3.40.50.720:FF:000057">
    <property type="entry name" value="Formate dehydrogenase"/>
    <property type="match status" value="1"/>
</dbReference>
<dbReference type="InterPro" id="IPR033689">
    <property type="entry name" value="FDH_NAD-dep"/>
</dbReference>
<reference evidence="8 9" key="2">
    <citation type="submission" date="2020-03" db="EMBL/GenBank/DDBJ databases">
        <authorList>
            <person name="Ichikawa N."/>
            <person name="Kimura A."/>
            <person name="Kitahashi Y."/>
            <person name="Uohara A."/>
        </authorList>
    </citation>
    <scope>NUCLEOTIDE SEQUENCE [LARGE SCALE GENOMIC DNA]</scope>
    <source>
        <strain evidence="8 9">NBRC 108638</strain>
    </source>
</reference>
<evidence type="ECO:0000256" key="4">
    <source>
        <dbReference type="ARBA" id="ARBA00023027"/>
    </source>
</evidence>
<dbReference type="InterPro" id="IPR006139">
    <property type="entry name" value="D-isomer_2_OHA_DH_cat_dom"/>
</dbReference>
<evidence type="ECO:0000256" key="5">
    <source>
        <dbReference type="HAMAP-Rule" id="MF_03210"/>
    </source>
</evidence>
<organism evidence="8 9">
    <name type="scientific">Phytohabitans rumicis</name>
    <dbReference type="NCBI Taxonomy" id="1076125"/>
    <lineage>
        <taxon>Bacteria</taxon>
        <taxon>Bacillati</taxon>
        <taxon>Actinomycetota</taxon>
        <taxon>Actinomycetes</taxon>
        <taxon>Micromonosporales</taxon>
        <taxon>Micromonosporaceae</taxon>
    </lineage>
</organism>
<feature type="binding site" evidence="5">
    <location>
        <begin position="202"/>
        <end position="203"/>
    </location>
    <ligand>
        <name>NAD(+)</name>
        <dbReference type="ChEBI" id="CHEBI:57540"/>
    </ligand>
</feature>
<reference evidence="8 9" key="1">
    <citation type="submission" date="2020-03" db="EMBL/GenBank/DDBJ databases">
        <title>Whole genome shotgun sequence of Phytohabitans rumicis NBRC 108638.</title>
        <authorList>
            <person name="Komaki H."/>
            <person name="Tamura T."/>
        </authorList>
    </citation>
    <scope>NUCLEOTIDE SEQUENCE [LARGE SCALE GENOMIC DNA]</scope>
    <source>
        <strain evidence="8 9">NBRC 108638</strain>
    </source>
</reference>
<dbReference type="AlphaFoldDB" id="A0A6V8KY68"/>
<dbReference type="Pfam" id="PF00389">
    <property type="entry name" value="2-Hacid_dh"/>
    <property type="match status" value="1"/>
</dbReference>
<keyword evidence="3 5" id="KW-0560">Oxidoreductase</keyword>
<feature type="binding site" evidence="5">
    <location>
        <position position="309"/>
    </location>
    <ligand>
        <name>NAD(+)</name>
        <dbReference type="ChEBI" id="CHEBI:57540"/>
    </ligand>
</feature>
<evidence type="ECO:0000256" key="1">
    <source>
        <dbReference type="ARBA" id="ARBA00000455"/>
    </source>
</evidence>
<dbReference type="SUPFAM" id="SSF52283">
    <property type="entry name" value="Formate/glycerate dehydrogenase catalytic domain-like"/>
    <property type="match status" value="1"/>
</dbReference>
<keyword evidence="4 5" id="KW-0520">NAD</keyword>
<evidence type="ECO:0000256" key="3">
    <source>
        <dbReference type="ARBA" id="ARBA00023002"/>
    </source>
</evidence>
<dbReference type="Proteomes" id="UP000482960">
    <property type="component" value="Unassembled WGS sequence"/>
</dbReference>
<comment type="caution">
    <text evidence="8">The sequence shown here is derived from an EMBL/GenBank/DDBJ whole genome shotgun (WGS) entry which is preliminary data.</text>
</comment>
<dbReference type="PROSITE" id="PS00670">
    <property type="entry name" value="D_2_HYDROXYACID_DH_2"/>
    <property type="match status" value="1"/>
</dbReference>
<dbReference type="SUPFAM" id="SSF51735">
    <property type="entry name" value="NAD(P)-binding Rossmann-fold domains"/>
    <property type="match status" value="1"/>
</dbReference>
<dbReference type="PANTHER" id="PTHR42938:SF9">
    <property type="entry name" value="FORMATE DEHYDROGENASE 1"/>
    <property type="match status" value="1"/>
</dbReference>
<comment type="caution">
    <text evidence="5">Lacks conserved residue(s) required for the propagation of feature annotation.</text>
</comment>
<dbReference type="Gene3D" id="3.40.50.720">
    <property type="entry name" value="NAD(P)-binding Rossmann-like Domain"/>
    <property type="match status" value="2"/>
</dbReference>
<feature type="binding site" evidence="5">
    <location>
        <position position="123"/>
    </location>
    <ligand>
        <name>substrate</name>
    </ligand>
</feature>
<comment type="subunit">
    <text evidence="5">Homodimer.</text>
</comment>
<dbReference type="HAMAP" id="MF_03210">
    <property type="entry name" value="Formate_dehydrogenase"/>
    <property type="match status" value="1"/>
</dbReference>
<dbReference type="NCBIfam" id="NF005750">
    <property type="entry name" value="PRK07574.1"/>
    <property type="match status" value="1"/>
</dbReference>
<feature type="site" description="Important for catalytic activity" evidence="5">
    <location>
        <position position="333"/>
    </location>
</feature>
<dbReference type="GO" id="GO:0042183">
    <property type="term" value="P:formate catabolic process"/>
    <property type="evidence" value="ECO:0007669"/>
    <property type="project" value="UniProtKB-UniRule"/>
</dbReference>
<feature type="binding site" evidence="5">
    <location>
        <position position="147"/>
    </location>
    <ligand>
        <name>substrate</name>
    </ligand>
</feature>
<protein>
    <recommendedName>
        <fullName evidence="2 5">Formate dehydrogenase</fullName>
        <shortName evidence="5">FDH</shortName>
        <ecNumber evidence="2 5">1.17.1.9</ecNumber>
    </recommendedName>
    <alternativeName>
        <fullName evidence="5">NAD-dependent formate dehydrogenase</fullName>
    </alternativeName>
</protein>
<dbReference type="EC" id="1.17.1.9" evidence="2 5"/>
<dbReference type="GO" id="GO:0016616">
    <property type="term" value="F:oxidoreductase activity, acting on the CH-OH group of donors, NAD or NADP as acceptor"/>
    <property type="evidence" value="ECO:0007669"/>
    <property type="project" value="InterPro"/>
</dbReference>
<evidence type="ECO:0000259" key="6">
    <source>
        <dbReference type="Pfam" id="PF00389"/>
    </source>
</evidence>
<feature type="binding site" evidence="5">
    <location>
        <begin position="333"/>
        <end position="336"/>
    </location>
    <ligand>
        <name>NAD(+)</name>
        <dbReference type="ChEBI" id="CHEBI:57540"/>
    </ligand>
</feature>
<comment type="similarity">
    <text evidence="5">Belongs to the D-isomer specific 2-hydroxyacid dehydrogenase family. FDH subfamily.</text>
</comment>
<feature type="binding site" evidence="5">
    <location>
        <position position="283"/>
    </location>
    <ligand>
        <name>NAD(+)</name>
        <dbReference type="ChEBI" id="CHEBI:57540"/>
    </ligand>
</feature>
<dbReference type="InterPro" id="IPR036291">
    <property type="entry name" value="NAD(P)-bd_dom_sf"/>
</dbReference>
<feature type="binding site" evidence="5">
    <location>
        <position position="148"/>
    </location>
    <ligand>
        <name>NAD(+)</name>
        <dbReference type="ChEBI" id="CHEBI:57540"/>
    </ligand>
</feature>
<dbReference type="GO" id="GO:0051287">
    <property type="term" value="F:NAD binding"/>
    <property type="evidence" value="ECO:0007669"/>
    <property type="project" value="InterPro"/>
</dbReference>
<feature type="binding site" evidence="5">
    <location>
        <begin position="257"/>
        <end position="261"/>
    </location>
    <ligand>
        <name>NAD(+)</name>
        <dbReference type="ChEBI" id="CHEBI:57540"/>
    </ligand>
</feature>
<comment type="function">
    <text evidence="5">Catalyzes the NAD(+)-dependent oxidation of formate to carbon dioxide. Formate oxidation is the final step in the methanol oxidation pathway in methylotrophic microorganisms. Has a role in the detoxification of exogenous formate in non-methylotrophic organisms.</text>
</comment>
<feature type="domain" description="D-isomer specific 2-hydroxyacid dehydrogenase catalytic" evidence="6">
    <location>
        <begin position="71"/>
        <end position="363"/>
    </location>
</feature>
<dbReference type="RefSeq" id="WP_173074163.1">
    <property type="nucleotide sequence ID" value="NZ_BAABJB010000016.1"/>
</dbReference>
<evidence type="ECO:0000313" key="9">
    <source>
        <dbReference type="Proteomes" id="UP000482960"/>
    </source>
</evidence>
<dbReference type="CDD" id="cd05302">
    <property type="entry name" value="FDH"/>
    <property type="match status" value="1"/>
</dbReference>